<dbReference type="EMBL" id="CAGKOT010000069">
    <property type="protein sequence ID" value="CAB5390498.1"/>
    <property type="molecule type" value="Genomic_DNA"/>
</dbReference>
<sequence length="559" mass="65116">MPPIRLQKARRIRSAISNEIKKEICEYIMANSNVKQEEVALYFNTKYNELNIDRSTVSKIWQNREKWMAVLSTSQTACTFRHRSVQYPELDKALQIWTAQAVTAGLPLTDMILQQKGIELAQMLNIGENQIKFTNGWVYRFKKRNGLQRVKFSGEANSAPIETLPEERVRLRALLAKYDKEDIYNADETGLFFRMEPNQTLSTGAVAGRKMDKSRVSVLFCANATGSHKIRPLVIGKSLNPRCFKNLNKSTLPVIYRANSKAWMRSDIFIEWLKHLDYYFRTMDRRVLLLIDNAGSHFNPKRFKKNDDMDDEEISESDDEQESKKQKKKEKPAVDLTNIELVYLPPNTTAHLQPMDAGIIHSFKAKYKQEFCRHLIRQFDSGVDHVKNKLNIKEAIDYIAESWNNVTPTTIQNCWIKTGILPSCDDDNTDEEDLDDDELENLLINLPEETADVLEYFQLLDREIPTEEHLTEEQIIDMVRNEENQVEESEDDDENEEIPLISVKKAINGLETFVNYFEQQEDSEFNIGDLRIFRKYLRVIRVREINAKKQSTLDGFFDR</sequence>
<evidence type="ECO:0000313" key="9">
    <source>
        <dbReference type="Proteomes" id="UP000684084"/>
    </source>
</evidence>
<dbReference type="AlphaFoldDB" id="A0A915Z560"/>
<name>A0A915Z560_9GLOM</name>
<evidence type="ECO:0000313" key="6">
    <source>
        <dbReference type="EMBL" id="CAB5387975.1"/>
    </source>
</evidence>
<proteinExistence type="predicted"/>
<dbReference type="Gene3D" id="1.10.10.60">
    <property type="entry name" value="Homeodomain-like"/>
    <property type="match status" value="2"/>
</dbReference>
<dbReference type="EMBL" id="CAGKOT010000066">
    <property type="protein sequence ID" value="CAB5389748.1"/>
    <property type="molecule type" value="Genomic_DNA"/>
</dbReference>
<evidence type="ECO:0000313" key="8">
    <source>
        <dbReference type="EMBL" id="CAB5390498.1"/>
    </source>
</evidence>
<feature type="region of interest" description="Disordered" evidence="2">
    <location>
        <begin position="301"/>
        <end position="332"/>
    </location>
</feature>
<dbReference type="VEuPathDB" id="FungiDB:RhiirFUN_019975"/>
<dbReference type="PANTHER" id="PTHR19303:SF73">
    <property type="entry name" value="PROTEIN PDC2"/>
    <property type="match status" value="1"/>
</dbReference>
<dbReference type="GO" id="GO:0005634">
    <property type="term" value="C:nucleus"/>
    <property type="evidence" value="ECO:0007669"/>
    <property type="project" value="TreeGrafter"/>
</dbReference>
<dbReference type="VEuPathDB" id="FungiDB:RhiirFUN_004504"/>
<feature type="domain" description="HTH CENPB-type" evidence="3">
    <location>
        <begin position="78"/>
        <end position="151"/>
    </location>
</feature>
<reference evidence="5" key="1">
    <citation type="submission" date="2020-05" db="EMBL/GenBank/DDBJ databases">
        <authorList>
            <person name="Rincon C."/>
            <person name="Sanders R I."/>
            <person name="Robbins C."/>
            <person name="Chaturvedi A."/>
        </authorList>
    </citation>
    <scope>NUCLEOTIDE SEQUENCE</scope>
    <source>
        <strain evidence="5">CHB12</strain>
    </source>
</reference>
<protein>
    <recommendedName>
        <fullName evidence="3">HTH CENPB-type domain-containing protein</fullName>
    </recommendedName>
</protein>
<dbReference type="EMBL" id="CAGKOT010000017">
    <property type="protein sequence ID" value="CAB5362100.1"/>
    <property type="molecule type" value="Genomic_DNA"/>
</dbReference>
<evidence type="ECO:0000256" key="1">
    <source>
        <dbReference type="ARBA" id="ARBA00023125"/>
    </source>
</evidence>
<evidence type="ECO:0000313" key="4">
    <source>
        <dbReference type="EMBL" id="CAB5295861.1"/>
    </source>
</evidence>
<dbReference type="Pfam" id="PF03221">
    <property type="entry name" value="HTH_Tnp_Tc5"/>
    <property type="match status" value="1"/>
</dbReference>
<dbReference type="Proteomes" id="UP000684084">
    <property type="component" value="Unassembled WGS sequence"/>
</dbReference>
<gene>
    <name evidence="6" type="ORF">CHRIB12_LOCUS20391</name>
    <name evidence="7" type="ORF">CHRIB12_LOCUS21203</name>
    <name evidence="8" type="ORF">CHRIB12_LOCUS21531</name>
    <name evidence="4" type="ORF">CHRIB12_LOCUS457</name>
    <name evidence="5" type="ORF">CHRIB12_LOCUS8940</name>
</gene>
<dbReference type="PANTHER" id="PTHR19303">
    <property type="entry name" value="TRANSPOSON"/>
    <property type="match status" value="1"/>
</dbReference>
<evidence type="ECO:0000256" key="2">
    <source>
        <dbReference type="SAM" id="MobiDB-lite"/>
    </source>
</evidence>
<evidence type="ECO:0000313" key="7">
    <source>
        <dbReference type="EMBL" id="CAB5389748.1"/>
    </source>
</evidence>
<dbReference type="InterPro" id="IPR050863">
    <property type="entry name" value="CenT-Element_Derived"/>
</dbReference>
<dbReference type="EMBL" id="CAGKOT010000001">
    <property type="protein sequence ID" value="CAB5295861.1"/>
    <property type="molecule type" value="Genomic_DNA"/>
</dbReference>
<dbReference type="InterPro" id="IPR036397">
    <property type="entry name" value="RNaseH_sf"/>
</dbReference>
<dbReference type="SUPFAM" id="SSF46689">
    <property type="entry name" value="Homeodomain-like"/>
    <property type="match status" value="1"/>
</dbReference>
<dbReference type="EMBL" id="CAGKOT010000060">
    <property type="protein sequence ID" value="CAB5387975.1"/>
    <property type="molecule type" value="Genomic_DNA"/>
</dbReference>
<comment type="caution">
    <text evidence="5">The sequence shown here is derived from an EMBL/GenBank/DDBJ whole genome shotgun (WGS) entry which is preliminary data.</text>
</comment>
<organism evidence="5 9">
    <name type="scientific">Rhizophagus irregularis</name>
    <dbReference type="NCBI Taxonomy" id="588596"/>
    <lineage>
        <taxon>Eukaryota</taxon>
        <taxon>Fungi</taxon>
        <taxon>Fungi incertae sedis</taxon>
        <taxon>Mucoromycota</taxon>
        <taxon>Glomeromycotina</taxon>
        <taxon>Glomeromycetes</taxon>
        <taxon>Glomerales</taxon>
        <taxon>Glomeraceae</taxon>
        <taxon>Rhizophagus</taxon>
    </lineage>
</organism>
<dbReference type="PROSITE" id="PS51253">
    <property type="entry name" value="HTH_CENPB"/>
    <property type="match status" value="1"/>
</dbReference>
<evidence type="ECO:0000259" key="3">
    <source>
        <dbReference type="PROSITE" id="PS51253"/>
    </source>
</evidence>
<dbReference type="SMART" id="SM00674">
    <property type="entry name" value="CENPB"/>
    <property type="match status" value="1"/>
</dbReference>
<dbReference type="InterPro" id="IPR006600">
    <property type="entry name" value="HTH_CenpB_DNA-bd_dom"/>
</dbReference>
<dbReference type="InterPro" id="IPR004875">
    <property type="entry name" value="DDE_SF_endonuclease_dom"/>
</dbReference>
<dbReference type="OrthoDB" id="2447222at2759"/>
<dbReference type="InterPro" id="IPR009057">
    <property type="entry name" value="Homeodomain-like_sf"/>
</dbReference>
<feature type="compositionally biased region" description="Acidic residues" evidence="2">
    <location>
        <begin position="308"/>
        <end position="321"/>
    </location>
</feature>
<keyword evidence="1" id="KW-0238">DNA-binding</keyword>
<dbReference type="Pfam" id="PF03184">
    <property type="entry name" value="DDE_1"/>
    <property type="match status" value="2"/>
</dbReference>
<dbReference type="Gene3D" id="3.30.420.10">
    <property type="entry name" value="Ribonuclease H-like superfamily/Ribonuclease H"/>
    <property type="match status" value="1"/>
</dbReference>
<dbReference type="GO" id="GO:0003677">
    <property type="term" value="F:DNA binding"/>
    <property type="evidence" value="ECO:0007669"/>
    <property type="project" value="UniProtKB-KW"/>
</dbReference>
<evidence type="ECO:0000313" key="5">
    <source>
        <dbReference type="EMBL" id="CAB5362100.1"/>
    </source>
</evidence>
<accession>A0A915Z560</accession>